<dbReference type="InterPro" id="IPR027038">
    <property type="entry name" value="RanGap"/>
</dbReference>
<feature type="compositionally biased region" description="Acidic residues" evidence="4">
    <location>
        <begin position="131"/>
        <end position="142"/>
    </location>
</feature>
<evidence type="ECO:0000256" key="4">
    <source>
        <dbReference type="SAM" id="MobiDB-lite"/>
    </source>
</evidence>
<comment type="caution">
    <text evidence="5">The sequence shown here is derived from an EMBL/GenBank/DDBJ whole genome shotgun (WGS) entry which is preliminary data.</text>
</comment>
<accession>A0ABQ5KW80</accession>
<keyword evidence="1" id="KW-0343">GTPase activation</keyword>
<evidence type="ECO:0000256" key="1">
    <source>
        <dbReference type="ARBA" id="ARBA00022468"/>
    </source>
</evidence>
<dbReference type="PANTHER" id="PTHR24113:SF12">
    <property type="entry name" value="RAN GTPASE-ACTIVATING PROTEIN 1"/>
    <property type="match status" value="1"/>
</dbReference>
<evidence type="ECO:0000313" key="5">
    <source>
        <dbReference type="EMBL" id="GKT36679.1"/>
    </source>
</evidence>
<gene>
    <name evidence="5" type="ORF">ADUPG1_009596</name>
</gene>
<evidence type="ECO:0000313" key="6">
    <source>
        <dbReference type="Proteomes" id="UP001057375"/>
    </source>
</evidence>
<dbReference type="Gene3D" id="3.80.10.10">
    <property type="entry name" value="Ribonuclease Inhibitor"/>
    <property type="match status" value="1"/>
</dbReference>
<dbReference type="InterPro" id="IPR032675">
    <property type="entry name" value="LRR_dom_sf"/>
</dbReference>
<feature type="region of interest" description="Disordered" evidence="4">
    <location>
        <begin position="1"/>
        <end position="299"/>
    </location>
</feature>
<sequence>MSENEQDTHIETGHDESIVDGSIVNDETKHPVVAESRISDPAAVASDIDNEEAERAVTDKPIENESEEEEDDEDSSSSSVSSTSSESEQIEDKKTGDSEDNDNQKEQEEENKQLVEEMKPERAVTDKPIENESEEEEDDEDSSSSSVSSTSSESEQIEDKKTGDSEDNDNQKEQEEENKQLVEEMKRQEEEAEKRQKEELERQKQEEEEKLREEQRVTAEQEMSKREESSDSTELSEKGSVEKDNEDLPHSPIQTTVVVPGRDEIVPQPPAEKPYVYKRPINIGRPASQSQDRPGEEKEYVTSLLPTSAFSRYKIKCEEIKCFPNPYLCKLLSAAGDSKSEITHLDLSKTYIGDKNAVSLAHALKDQRLVDLDISQNGIGNDGCVALCEALRGTQIRKISLQQNMISERGAKAILSLLEGTPSLLDVNYSGNPIRSRLRTRLLKELMKRK</sequence>
<dbReference type="EMBL" id="BQXS01011278">
    <property type="protein sequence ID" value="GKT36679.1"/>
    <property type="molecule type" value="Genomic_DNA"/>
</dbReference>
<reference evidence="5" key="1">
    <citation type="submission" date="2022-03" db="EMBL/GenBank/DDBJ databases">
        <title>Draft genome sequence of Aduncisulcus paluster, a free-living microaerophilic Fornicata.</title>
        <authorList>
            <person name="Yuyama I."/>
            <person name="Kume K."/>
            <person name="Tamura T."/>
            <person name="Inagaki Y."/>
            <person name="Hashimoto T."/>
        </authorList>
    </citation>
    <scope>NUCLEOTIDE SEQUENCE</scope>
    <source>
        <strain evidence="5">NY0171</strain>
    </source>
</reference>
<feature type="compositionally biased region" description="Acidic residues" evidence="4">
    <location>
        <begin position="64"/>
        <end position="75"/>
    </location>
</feature>
<protein>
    <submittedName>
        <fullName evidence="5">Uncharacterized protein</fullName>
    </submittedName>
</protein>
<keyword evidence="2" id="KW-0433">Leucine-rich repeat</keyword>
<feature type="compositionally biased region" description="Basic and acidic residues" evidence="4">
    <location>
        <begin position="53"/>
        <end position="63"/>
    </location>
</feature>
<dbReference type="Pfam" id="PF13516">
    <property type="entry name" value="LRR_6"/>
    <property type="match status" value="1"/>
</dbReference>
<feature type="compositionally biased region" description="Basic and acidic residues" evidence="4">
    <location>
        <begin position="90"/>
        <end position="130"/>
    </location>
</feature>
<evidence type="ECO:0000256" key="3">
    <source>
        <dbReference type="ARBA" id="ARBA00022737"/>
    </source>
</evidence>
<keyword evidence="6" id="KW-1185">Reference proteome</keyword>
<dbReference type="Proteomes" id="UP001057375">
    <property type="component" value="Unassembled WGS sequence"/>
</dbReference>
<dbReference type="InterPro" id="IPR001611">
    <property type="entry name" value="Leu-rich_rpt"/>
</dbReference>
<dbReference type="PANTHER" id="PTHR24113">
    <property type="entry name" value="RAN GTPASE-ACTIVATING PROTEIN 1"/>
    <property type="match status" value="1"/>
</dbReference>
<feature type="compositionally biased region" description="Basic and acidic residues" evidence="4">
    <location>
        <begin position="157"/>
        <end position="249"/>
    </location>
</feature>
<evidence type="ECO:0000256" key="2">
    <source>
        <dbReference type="ARBA" id="ARBA00022614"/>
    </source>
</evidence>
<dbReference type="SUPFAM" id="SSF52047">
    <property type="entry name" value="RNI-like"/>
    <property type="match status" value="1"/>
</dbReference>
<dbReference type="SMART" id="SM00368">
    <property type="entry name" value="LRR_RI"/>
    <property type="match status" value="3"/>
</dbReference>
<organism evidence="5 6">
    <name type="scientific">Aduncisulcus paluster</name>
    <dbReference type="NCBI Taxonomy" id="2918883"/>
    <lineage>
        <taxon>Eukaryota</taxon>
        <taxon>Metamonada</taxon>
        <taxon>Carpediemonas-like organisms</taxon>
        <taxon>Aduncisulcus</taxon>
    </lineage>
</organism>
<feature type="compositionally biased region" description="Basic and acidic residues" evidence="4">
    <location>
        <begin position="1"/>
        <end position="17"/>
    </location>
</feature>
<feature type="compositionally biased region" description="Low complexity" evidence="4">
    <location>
        <begin position="76"/>
        <end position="87"/>
    </location>
</feature>
<name>A0ABQ5KW80_9EUKA</name>
<feature type="compositionally biased region" description="Low complexity" evidence="4">
    <location>
        <begin position="143"/>
        <end position="154"/>
    </location>
</feature>
<keyword evidence="3" id="KW-0677">Repeat</keyword>
<proteinExistence type="predicted"/>